<dbReference type="InterPro" id="IPR037516">
    <property type="entry name" value="Tripartite_DENN"/>
</dbReference>
<dbReference type="Gene3D" id="3.40.50.11500">
    <property type="match status" value="1"/>
</dbReference>
<feature type="domain" description="PH" evidence="2">
    <location>
        <begin position="653"/>
        <end position="759"/>
    </location>
</feature>
<dbReference type="InterPro" id="IPR043153">
    <property type="entry name" value="DENN_C"/>
</dbReference>
<feature type="domain" description="UDENN" evidence="3">
    <location>
        <begin position="24"/>
        <end position="627"/>
    </location>
</feature>
<proteinExistence type="predicted"/>
<dbReference type="Pfam" id="PF02141">
    <property type="entry name" value="DENN"/>
    <property type="match status" value="1"/>
</dbReference>
<dbReference type="PROSITE" id="PS50003">
    <property type="entry name" value="PH_DOMAIN"/>
    <property type="match status" value="1"/>
</dbReference>
<dbReference type="InterPro" id="IPR005112">
    <property type="entry name" value="dDENN_dom"/>
</dbReference>
<name>A0AAV7YZH5_9EUKA</name>
<evidence type="ECO:0000256" key="1">
    <source>
        <dbReference type="SAM" id="MobiDB-lite"/>
    </source>
</evidence>
<dbReference type="PROSITE" id="PS50211">
    <property type="entry name" value="DENN"/>
    <property type="match status" value="1"/>
</dbReference>
<evidence type="ECO:0000259" key="2">
    <source>
        <dbReference type="PROSITE" id="PS50003"/>
    </source>
</evidence>
<dbReference type="Pfam" id="PF03455">
    <property type="entry name" value="dDENN"/>
    <property type="match status" value="1"/>
</dbReference>
<feature type="region of interest" description="Disordered" evidence="1">
    <location>
        <begin position="387"/>
        <end position="545"/>
    </location>
</feature>
<dbReference type="GO" id="GO:0031410">
    <property type="term" value="C:cytoplasmic vesicle"/>
    <property type="evidence" value="ECO:0007669"/>
    <property type="project" value="TreeGrafter"/>
</dbReference>
<feature type="compositionally biased region" description="Low complexity" evidence="1">
    <location>
        <begin position="449"/>
        <end position="458"/>
    </location>
</feature>
<gene>
    <name evidence="4" type="ORF">M0812_02387</name>
</gene>
<reference evidence="4" key="1">
    <citation type="submission" date="2022-08" db="EMBL/GenBank/DDBJ databases">
        <title>Novel sulphate-reducing endosymbionts in the free-living metamonad Anaeramoeba.</title>
        <authorList>
            <person name="Jerlstrom-Hultqvist J."/>
            <person name="Cepicka I."/>
            <person name="Gallot-Lavallee L."/>
            <person name="Salas-Leiva D."/>
            <person name="Curtis B.A."/>
            <person name="Zahonova K."/>
            <person name="Pipaliya S."/>
            <person name="Dacks J."/>
            <person name="Roger A.J."/>
        </authorList>
    </citation>
    <scope>NUCLEOTIDE SEQUENCE</scope>
    <source>
        <strain evidence="4">Busselton2</strain>
    </source>
</reference>
<feature type="compositionally biased region" description="Polar residues" evidence="1">
    <location>
        <begin position="394"/>
        <end position="411"/>
    </location>
</feature>
<dbReference type="InterPro" id="IPR001194">
    <property type="entry name" value="cDENN_dom"/>
</dbReference>
<dbReference type="InterPro" id="IPR001849">
    <property type="entry name" value="PH_domain"/>
</dbReference>
<dbReference type="PANTHER" id="PTHR12296">
    <property type="entry name" value="DENN DOMAIN-CONTAINING PROTEIN 4"/>
    <property type="match status" value="1"/>
</dbReference>
<dbReference type="GO" id="GO:0032483">
    <property type="term" value="P:regulation of Rab protein signal transduction"/>
    <property type="evidence" value="ECO:0007669"/>
    <property type="project" value="TreeGrafter"/>
</dbReference>
<evidence type="ECO:0000313" key="4">
    <source>
        <dbReference type="EMBL" id="KAJ3435256.1"/>
    </source>
</evidence>
<sequence>MKTSFRLGSSIYEFFLILGKNPRIKIQPPKGSPKPECEPLVSHTLESQILDVYPDEKRTSLPPKIEEFAFPDRGIGIKNKKQDQLQEPYEFVLTNMEGVHFYGFSVSIYYPLEFEGYAQICTNFGDLFESSYSRNRRSHRAIPRDLYVESVLVLVSKWPFHRSFSKLLLAFIALSKINTSFNRKHLLKLDSYLSQIKSFETEKQSLYINLFSKDNKRGMETEKEKEEQTEEQTENEKRNSCQNRIIKFPMIKHNHENLPLTDIDFTFLFSLLDPQNVIKCFTALLCEKKIIFVSSNYRLIFPVIEAIKTLIYPFTWAFAYIPLLPSAYVEFLQAPTPYLIGCRRSTLLKIDLPFDPIEVIEKESQYIVNSFSSSESSGEETNYFGSLDEKTIQKQENNSTRISNSKQNTRGSKILKIPKLTVTPSKEKRKGINSKLEQETEKKNEKRTNINTNNNIKDNNNKEKLQINKKKNNQTNFENNLLIKNENESKNKMENESKNIKENENKNKNKNKKKKEKEKEKEQEQGKEKEQDKGQEQEQESKKQEEIVKDLPELRRKFVTVFFSLFKKYRRFIIYPTKENPDPETIFQIEEFLENVSEEFHHFLKSFLNSQMFISFIESKLLDSTSEDEFDYFDINIFEKIQRRSIKYNIISTKNKSSFLFKRGHRIKSWKQRWFVLNQQTLKYFYRSENKNKKKTKLKLKGTIDLINGETRIKIPRTQPFHYTSFPFEILTKKKDYLICAQDNLTRLSWVNILRANCLSKKEVEFYKRLSPFLPYNIKTEIINTQKENAKKRRSPFISLFGWNTIKN</sequence>
<dbReference type="InterPro" id="IPR011993">
    <property type="entry name" value="PH-like_dom_sf"/>
</dbReference>
<dbReference type="Pfam" id="PF03456">
    <property type="entry name" value="uDENN"/>
    <property type="match status" value="1"/>
</dbReference>
<comment type="caution">
    <text evidence="4">The sequence shown here is derived from an EMBL/GenBank/DDBJ whole genome shotgun (WGS) entry which is preliminary data.</text>
</comment>
<feature type="compositionally biased region" description="Basic and acidic residues" evidence="1">
    <location>
        <begin position="436"/>
        <end position="448"/>
    </location>
</feature>
<evidence type="ECO:0000259" key="3">
    <source>
        <dbReference type="PROSITE" id="PS50211"/>
    </source>
</evidence>
<dbReference type="PANTHER" id="PTHR12296:SF21">
    <property type="entry name" value="DENN DOMAIN-CONTAINING PROTEIN 3"/>
    <property type="match status" value="1"/>
</dbReference>
<dbReference type="SMART" id="SM00233">
    <property type="entry name" value="PH"/>
    <property type="match status" value="1"/>
</dbReference>
<dbReference type="AlphaFoldDB" id="A0AAV7YZH5"/>
<accession>A0AAV7YZH5</accession>
<feature type="region of interest" description="Disordered" evidence="1">
    <location>
        <begin position="218"/>
        <end position="238"/>
    </location>
</feature>
<evidence type="ECO:0000313" key="5">
    <source>
        <dbReference type="Proteomes" id="UP001146793"/>
    </source>
</evidence>
<dbReference type="Gene3D" id="3.30.450.200">
    <property type="match status" value="1"/>
</dbReference>
<dbReference type="InterPro" id="IPR051696">
    <property type="entry name" value="DENN_Domain_GEFs"/>
</dbReference>
<protein>
    <submittedName>
        <fullName evidence="4">C-myc promoter binding protein</fullName>
    </submittedName>
</protein>
<organism evidence="4 5">
    <name type="scientific">Anaeramoeba flamelloides</name>
    <dbReference type="NCBI Taxonomy" id="1746091"/>
    <lineage>
        <taxon>Eukaryota</taxon>
        <taxon>Metamonada</taxon>
        <taxon>Anaeramoebidae</taxon>
        <taxon>Anaeramoeba</taxon>
    </lineage>
</organism>
<feature type="compositionally biased region" description="Basic and acidic residues" evidence="1">
    <location>
        <begin position="485"/>
        <end position="507"/>
    </location>
</feature>
<dbReference type="SMART" id="SM00799">
    <property type="entry name" value="DENN"/>
    <property type="match status" value="1"/>
</dbReference>
<dbReference type="Gene3D" id="2.30.29.30">
    <property type="entry name" value="Pleckstrin-homology domain (PH domain)/Phosphotyrosine-binding domain (PTB)"/>
    <property type="match status" value="1"/>
</dbReference>
<feature type="compositionally biased region" description="Basic and acidic residues" evidence="1">
    <location>
        <begin position="517"/>
        <end position="545"/>
    </location>
</feature>
<dbReference type="SUPFAM" id="SSF50729">
    <property type="entry name" value="PH domain-like"/>
    <property type="match status" value="1"/>
</dbReference>
<dbReference type="Proteomes" id="UP001146793">
    <property type="component" value="Unassembled WGS sequence"/>
</dbReference>
<dbReference type="InterPro" id="IPR005113">
    <property type="entry name" value="uDENN_dom"/>
</dbReference>
<dbReference type="SMART" id="SM00801">
    <property type="entry name" value="dDENN"/>
    <property type="match status" value="1"/>
</dbReference>
<dbReference type="EMBL" id="JANTQA010000042">
    <property type="protein sequence ID" value="KAJ3435256.1"/>
    <property type="molecule type" value="Genomic_DNA"/>
</dbReference>
<dbReference type="Pfam" id="PF00169">
    <property type="entry name" value="PH"/>
    <property type="match status" value="1"/>
</dbReference>
<dbReference type="SMART" id="SM00800">
    <property type="entry name" value="uDENN"/>
    <property type="match status" value="1"/>
</dbReference>